<evidence type="ECO:0000313" key="1">
    <source>
        <dbReference type="EMBL" id="RHN69382.1"/>
    </source>
</evidence>
<sequence>MFKKFKMVSQIFRALLHITIASMVRTSPHSFKLSCLGSIYEKSSWVKINLTLLMEQFQFLLILIQVKAWNHCNMFVHSWIMNFVDESIA</sequence>
<organism evidence="1 2">
    <name type="scientific">Medicago truncatula</name>
    <name type="common">Barrel medic</name>
    <name type="synonym">Medicago tribuloides</name>
    <dbReference type="NCBI Taxonomy" id="3880"/>
    <lineage>
        <taxon>Eukaryota</taxon>
        <taxon>Viridiplantae</taxon>
        <taxon>Streptophyta</taxon>
        <taxon>Embryophyta</taxon>
        <taxon>Tracheophyta</taxon>
        <taxon>Spermatophyta</taxon>
        <taxon>Magnoliopsida</taxon>
        <taxon>eudicotyledons</taxon>
        <taxon>Gunneridae</taxon>
        <taxon>Pentapetalae</taxon>
        <taxon>rosids</taxon>
        <taxon>fabids</taxon>
        <taxon>Fabales</taxon>
        <taxon>Fabaceae</taxon>
        <taxon>Papilionoideae</taxon>
        <taxon>50 kb inversion clade</taxon>
        <taxon>NPAAA clade</taxon>
        <taxon>Hologalegina</taxon>
        <taxon>IRL clade</taxon>
        <taxon>Trifolieae</taxon>
        <taxon>Medicago</taxon>
    </lineage>
</organism>
<proteinExistence type="predicted"/>
<protein>
    <submittedName>
        <fullName evidence="1">Uncharacterized protein</fullName>
    </submittedName>
</protein>
<dbReference type="AlphaFoldDB" id="A0A396IV05"/>
<name>A0A396IV05_MEDTR</name>
<dbReference type="Proteomes" id="UP000265566">
    <property type="component" value="Chromosome 3"/>
</dbReference>
<dbReference type="EMBL" id="PSQE01000003">
    <property type="protein sequence ID" value="RHN69382.1"/>
    <property type="molecule type" value="Genomic_DNA"/>
</dbReference>
<accession>A0A396IV05</accession>
<reference evidence="2" key="1">
    <citation type="journal article" date="2018" name="Nat. Plants">
        <title>Whole-genome landscape of Medicago truncatula symbiotic genes.</title>
        <authorList>
            <person name="Pecrix Y."/>
            <person name="Staton S.E."/>
            <person name="Sallet E."/>
            <person name="Lelandais-Briere C."/>
            <person name="Moreau S."/>
            <person name="Carrere S."/>
            <person name="Blein T."/>
            <person name="Jardinaud M.F."/>
            <person name="Latrasse D."/>
            <person name="Zouine M."/>
            <person name="Zahm M."/>
            <person name="Kreplak J."/>
            <person name="Mayjonade B."/>
            <person name="Satge C."/>
            <person name="Perez M."/>
            <person name="Cauet S."/>
            <person name="Marande W."/>
            <person name="Chantry-Darmon C."/>
            <person name="Lopez-Roques C."/>
            <person name="Bouchez O."/>
            <person name="Berard A."/>
            <person name="Debelle F."/>
            <person name="Munos S."/>
            <person name="Bendahmane A."/>
            <person name="Berges H."/>
            <person name="Niebel A."/>
            <person name="Buitink J."/>
            <person name="Frugier F."/>
            <person name="Benhamed M."/>
            <person name="Crespi M."/>
            <person name="Gouzy J."/>
            <person name="Gamas P."/>
        </authorList>
    </citation>
    <scope>NUCLEOTIDE SEQUENCE [LARGE SCALE GENOMIC DNA]</scope>
    <source>
        <strain evidence="2">cv. Jemalong A17</strain>
    </source>
</reference>
<gene>
    <name evidence="1" type="ORF">MtrunA17_Chr3g0124101</name>
</gene>
<dbReference type="Gramene" id="rna17842">
    <property type="protein sequence ID" value="RHN69382.1"/>
    <property type="gene ID" value="gene17842"/>
</dbReference>
<comment type="caution">
    <text evidence="1">The sequence shown here is derived from an EMBL/GenBank/DDBJ whole genome shotgun (WGS) entry which is preliminary data.</text>
</comment>
<evidence type="ECO:0000313" key="2">
    <source>
        <dbReference type="Proteomes" id="UP000265566"/>
    </source>
</evidence>